<protein>
    <submittedName>
        <fullName evidence="2">Uncharacterized protein</fullName>
    </submittedName>
</protein>
<reference evidence="2" key="1">
    <citation type="submission" date="2018-06" db="EMBL/GenBank/DDBJ databases">
        <authorList>
            <person name="Zhirakovskaya E."/>
        </authorList>
    </citation>
    <scope>NUCLEOTIDE SEQUENCE</scope>
</reference>
<evidence type="ECO:0000313" key="2">
    <source>
        <dbReference type="EMBL" id="VAW09413.1"/>
    </source>
</evidence>
<feature type="transmembrane region" description="Helical" evidence="1">
    <location>
        <begin position="12"/>
        <end position="37"/>
    </location>
</feature>
<dbReference type="AlphaFoldDB" id="A0A3B0T005"/>
<gene>
    <name evidence="2" type="ORF">MNBD_ACTINO02-499</name>
</gene>
<feature type="transmembrane region" description="Helical" evidence="1">
    <location>
        <begin position="57"/>
        <end position="83"/>
    </location>
</feature>
<organism evidence="2">
    <name type="scientific">hydrothermal vent metagenome</name>
    <dbReference type="NCBI Taxonomy" id="652676"/>
    <lineage>
        <taxon>unclassified sequences</taxon>
        <taxon>metagenomes</taxon>
        <taxon>ecological metagenomes</taxon>
    </lineage>
</organism>
<name>A0A3B0T005_9ZZZZ</name>
<keyword evidence="1" id="KW-0812">Transmembrane</keyword>
<keyword evidence="1" id="KW-0472">Membrane</keyword>
<dbReference type="EMBL" id="UOEK01000574">
    <property type="protein sequence ID" value="VAW09413.1"/>
    <property type="molecule type" value="Genomic_DNA"/>
</dbReference>
<feature type="transmembrane region" description="Helical" evidence="1">
    <location>
        <begin position="90"/>
        <end position="111"/>
    </location>
</feature>
<accession>A0A3B0T005</accession>
<proteinExistence type="predicted"/>
<evidence type="ECO:0000256" key="1">
    <source>
        <dbReference type="SAM" id="Phobius"/>
    </source>
</evidence>
<feature type="transmembrane region" description="Helical" evidence="1">
    <location>
        <begin position="154"/>
        <end position="172"/>
    </location>
</feature>
<sequence>MIALSTKQLRMFLLAGVAIAVVGAFTGLAGAVASHFVSLPATDSVGRELYPAVPRGWAIRALAQTISVSGVFMILGGISLAFLYRRPLTWARAAIGAFIFTSVMMLLFGVIPNQLLTIAQADLDWSSQKTLFTVPRILALNNDISISYAVLKEVIVAGLTGNLLIAVPVAMSKWQTYEKKRRETGPVTPISAFGRPMVKQEK</sequence>
<keyword evidence="1" id="KW-1133">Transmembrane helix</keyword>